<dbReference type="Gene3D" id="3.40.50.360">
    <property type="match status" value="1"/>
</dbReference>
<dbReference type="STRING" id="120956.SAMN05421791_10338"/>
<keyword evidence="3" id="KW-1185">Reference proteome</keyword>
<name>A0A1G7RGX2_9LACT</name>
<evidence type="ECO:0000259" key="1">
    <source>
        <dbReference type="Pfam" id="PF12724"/>
    </source>
</evidence>
<dbReference type="OrthoDB" id="2146857at2"/>
<feature type="domain" description="Flavodoxin" evidence="1">
    <location>
        <begin position="4"/>
        <end position="123"/>
    </location>
</feature>
<dbReference type="Proteomes" id="UP000199708">
    <property type="component" value="Unassembled WGS sequence"/>
</dbReference>
<dbReference type="InterPro" id="IPR029039">
    <property type="entry name" value="Flavoprotein-like_sf"/>
</dbReference>
<sequence>MKSLIIYESPYGSTLLYAKALQKVFDFPMVSLSEVDKINLNHYDLIIVGTFVFSGRIFKSIRINQLMNHYSEPNWVLFTVGISTPNLTNFSKMLKETFTERVYKQLATFHYRGRIASKRFSLMYLASKRMKRQPGTSLDDVILGPEEWHLLDYHGGTAEKEDLKQIANMVEYIREMAQYIG</sequence>
<dbReference type="RefSeq" id="WP_090289454.1">
    <property type="nucleotide sequence ID" value="NZ_FNCK01000003.1"/>
</dbReference>
<gene>
    <name evidence="2" type="ORF">SAMN05421791_10338</name>
</gene>
<evidence type="ECO:0000313" key="3">
    <source>
        <dbReference type="Proteomes" id="UP000199708"/>
    </source>
</evidence>
<dbReference type="InterPro" id="IPR026816">
    <property type="entry name" value="Flavodoxin_dom"/>
</dbReference>
<dbReference type="AlphaFoldDB" id="A0A1G7RGX2"/>
<evidence type="ECO:0000313" key="2">
    <source>
        <dbReference type="EMBL" id="SDG10012.1"/>
    </source>
</evidence>
<organism evidence="2 3">
    <name type="scientific">Facklamia miroungae</name>
    <dbReference type="NCBI Taxonomy" id="120956"/>
    <lineage>
        <taxon>Bacteria</taxon>
        <taxon>Bacillati</taxon>
        <taxon>Bacillota</taxon>
        <taxon>Bacilli</taxon>
        <taxon>Lactobacillales</taxon>
        <taxon>Aerococcaceae</taxon>
        <taxon>Facklamia</taxon>
    </lineage>
</organism>
<dbReference type="Pfam" id="PF12724">
    <property type="entry name" value="Flavodoxin_5"/>
    <property type="match status" value="1"/>
</dbReference>
<reference evidence="2 3" key="1">
    <citation type="submission" date="2016-10" db="EMBL/GenBank/DDBJ databases">
        <authorList>
            <person name="de Groot N.N."/>
        </authorList>
    </citation>
    <scope>NUCLEOTIDE SEQUENCE [LARGE SCALE GENOMIC DNA]</scope>
    <source>
        <strain evidence="2 3">ATCC BAA-466</strain>
    </source>
</reference>
<protein>
    <submittedName>
        <fullName evidence="2">Flavodoxin domain-containing protein</fullName>
    </submittedName>
</protein>
<accession>A0A1G7RGX2</accession>
<proteinExistence type="predicted"/>
<dbReference type="SUPFAM" id="SSF52218">
    <property type="entry name" value="Flavoproteins"/>
    <property type="match status" value="1"/>
</dbReference>
<dbReference type="EMBL" id="FNCK01000003">
    <property type="protein sequence ID" value="SDG10012.1"/>
    <property type="molecule type" value="Genomic_DNA"/>
</dbReference>